<dbReference type="GeneTree" id="ENSGT00390000009562"/>
<name>A0A8C9RGA2_SCLFO</name>
<feature type="compositionally biased region" description="Basic and acidic residues" evidence="1">
    <location>
        <begin position="112"/>
        <end position="121"/>
    </location>
</feature>
<reference evidence="2" key="2">
    <citation type="submission" date="2025-08" db="UniProtKB">
        <authorList>
            <consortium name="Ensembl"/>
        </authorList>
    </citation>
    <scope>IDENTIFICATION</scope>
</reference>
<protein>
    <submittedName>
        <fullName evidence="2">Uncharacterized protein</fullName>
    </submittedName>
</protein>
<reference evidence="2 3" key="1">
    <citation type="submission" date="2019-04" db="EMBL/GenBank/DDBJ databases">
        <authorList>
            <consortium name="Wellcome Sanger Institute Data Sharing"/>
        </authorList>
    </citation>
    <scope>NUCLEOTIDE SEQUENCE [LARGE SCALE GENOMIC DNA]</scope>
</reference>
<organism evidence="2 3">
    <name type="scientific">Scleropages formosus</name>
    <name type="common">Asian bonytongue</name>
    <name type="synonym">Osteoglossum formosum</name>
    <dbReference type="NCBI Taxonomy" id="113540"/>
    <lineage>
        <taxon>Eukaryota</taxon>
        <taxon>Metazoa</taxon>
        <taxon>Chordata</taxon>
        <taxon>Craniata</taxon>
        <taxon>Vertebrata</taxon>
        <taxon>Euteleostomi</taxon>
        <taxon>Actinopterygii</taxon>
        <taxon>Neopterygii</taxon>
        <taxon>Teleostei</taxon>
        <taxon>Osteoglossocephala</taxon>
        <taxon>Osteoglossomorpha</taxon>
        <taxon>Osteoglossiformes</taxon>
        <taxon>Osteoglossidae</taxon>
        <taxon>Scleropages</taxon>
    </lineage>
</organism>
<evidence type="ECO:0000313" key="2">
    <source>
        <dbReference type="Ensembl" id="ENSSFOP00015011766.1"/>
    </source>
</evidence>
<dbReference type="PROSITE" id="PS50096">
    <property type="entry name" value="IQ"/>
    <property type="match status" value="1"/>
</dbReference>
<keyword evidence="3" id="KW-1185">Reference proteome</keyword>
<reference evidence="2" key="3">
    <citation type="submission" date="2025-09" db="UniProtKB">
        <authorList>
            <consortium name="Ensembl"/>
        </authorList>
    </citation>
    <scope>IDENTIFICATION</scope>
</reference>
<dbReference type="AlphaFoldDB" id="A0A8C9RGA2"/>
<feature type="region of interest" description="Disordered" evidence="1">
    <location>
        <begin position="111"/>
        <end position="145"/>
    </location>
</feature>
<dbReference type="Proteomes" id="UP000694397">
    <property type="component" value="Chromosome 10"/>
</dbReference>
<dbReference type="Ensembl" id="ENSSFOT00015011917.2">
    <property type="protein sequence ID" value="ENSSFOP00015011766.1"/>
    <property type="gene ID" value="ENSSFOG00015007584.2"/>
</dbReference>
<proteinExistence type="predicted"/>
<dbReference type="OrthoDB" id="9049358at2759"/>
<sequence>MMMCVGEAAREHRRHCKAVLLSQSLSISCSGPCAAVPRTQAIRGEVRRGERERRLRPQSLKMLATMLTAMYLMVRVAEQFGLRWVRQERLPYMVSQPMPWQVHYVSQSRRTSRTEELDGLRRNSGSGFRKDSSSNTCQCPIGPSCKDKAATTIQTQYRKYQQKKQNQNHNQW</sequence>
<evidence type="ECO:0000313" key="3">
    <source>
        <dbReference type="Proteomes" id="UP000694397"/>
    </source>
</evidence>
<accession>A0A8C9RGA2</accession>
<evidence type="ECO:0000256" key="1">
    <source>
        <dbReference type="SAM" id="MobiDB-lite"/>
    </source>
</evidence>